<accession>X1S778</accession>
<sequence>WIKFGADFMMTFSYSMFAFGWLWIMFENFVKKNKREIVLFTSLFFGFWLLTPFLSFWLPIDNTIVDTVRYMDTQITIWIANVVIGYFILFLIYGTNIFNSKNPKIILYVMIIGCLESFFMEFPLLISGIRPTGILFLFFEVFILFNQGAPYLYILYDKVIPWLSRNIKKDQIKEIELAIPRKK</sequence>
<feature type="transmembrane region" description="Helical" evidence="1">
    <location>
        <begin position="12"/>
        <end position="30"/>
    </location>
</feature>
<evidence type="ECO:0000256" key="1">
    <source>
        <dbReference type="SAM" id="Phobius"/>
    </source>
</evidence>
<keyword evidence="1" id="KW-1133">Transmembrane helix</keyword>
<feature type="non-terminal residue" evidence="2">
    <location>
        <position position="1"/>
    </location>
</feature>
<gene>
    <name evidence="2" type="ORF">S12H4_10480</name>
</gene>
<dbReference type="AlphaFoldDB" id="X1S778"/>
<dbReference type="EMBL" id="BARW01004490">
    <property type="protein sequence ID" value="GAI63654.1"/>
    <property type="molecule type" value="Genomic_DNA"/>
</dbReference>
<comment type="caution">
    <text evidence="2">The sequence shown here is derived from an EMBL/GenBank/DDBJ whole genome shotgun (WGS) entry which is preliminary data.</text>
</comment>
<feature type="transmembrane region" description="Helical" evidence="1">
    <location>
        <begin position="132"/>
        <end position="156"/>
    </location>
</feature>
<evidence type="ECO:0000313" key="2">
    <source>
        <dbReference type="EMBL" id="GAI63654.1"/>
    </source>
</evidence>
<feature type="transmembrane region" description="Helical" evidence="1">
    <location>
        <begin position="75"/>
        <end position="93"/>
    </location>
</feature>
<feature type="transmembrane region" description="Helical" evidence="1">
    <location>
        <begin position="37"/>
        <end position="60"/>
    </location>
</feature>
<feature type="transmembrane region" description="Helical" evidence="1">
    <location>
        <begin position="105"/>
        <end position="126"/>
    </location>
</feature>
<name>X1S778_9ZZZZ</name>
<keyword evidence="1" id="KW-0472">Membrane</keyword>
<reference evidence="2" key="1">
    <citation type="journal article" date="2014" name="Front. Microbiol.">
        <title>High frequency of phylogenetically diverse reductive dehalogenase-homologous genes in deep subseafloor sedimentary metagenomes.</title>
        <authorList>
            <person name="Kawai M."/>
            <person name="Futagami T."/>
            <person name="Toyoda A."/>
            <person name="Takaki Y."/>
            <person name="Nishi S."/>
            <person name="Hori S."/>
            <person name="Arai W."/>
            <person name="Tsubouchi T."/>
            <person name="Morono Y."/>
            <person name="Uchiyama I."/>
            <person name="Ito T."/>
            <person name="Fujiyama A."/>
            <person name="Inagaki F."/>
            <person name="Takami H."/>
        </authorList>
    </citation>
    <scope>NUCLEOTIDE SEQUENCE</scope>
    <source>
        <strain evidence="2">Expedition CK06-06</strain>
    </source>
</reference>
<protein>
    <submittedName>
        <fullName evidence="2">Uncharacterized protein</fullName>
    </submittedName>
</protein>
<keyword evidence="1" id="KW-0812">Transmembrane</keyword>
<organism evidence="2">
    <name type="scientific">marine sediment metagenome</name>
    <dbReference type="NCBI Taxonomy" id="412755"/>
    <lineage>
        <taxon>unclassified sequences</taxon>
        <taxon>metagenomes</taxon>
        <taxon>ecological metagenomes</taxon>
    </lineage>
</organism>
<proteinExistence type="predicted"/>